<dbReference type="Proteomes" id="UP000612055">
    <property type="component" value="Unassembled WGS sequence"/>
</dbReference>
<feature type="compositionally biased region" description="Pro residues" evidence="3">
    <location>
        <begin position="568"/>
        <end position="577"/>
    </location>
</feature>
<name>A0A836BUQ3_9CHLO</name>
<comment type="caution">
    <text evidence="6">The sequence shown here is derived from an EMBL/GenBank/DDBJ whole genome shotgun (WGS) entry which is preliminary data.</text>
</comment>
<protein>
    <recommendedName>
        <fullName evidence="5">Protein kinase domain-containing protein</fullName>
    </recommendedName>
</protein>
<keyword evidence="1" id="KW-0547">Nucleotide-binding</keyword>
<dbReference type="PROSITE" id="PS00108">
    <property type="entry name" value="PROTEIN_KINASE_ST"/>
    <property type="match status" value="1"/>
</dbReference>
<dbReference type="InterPro" id="IPR050117">
    <property type="entry name" value="MAPK"/>
</dbReference>
<dbReference type="InterPro" id="IPR008271">
    <property type="entry name" value="Ser/Thr_kinase_AS"/>
</dbReference>
<feature type="compositionally biased region" description="Low complexity" evidence="3">
    <location>
        <begin position="929"/>
        <end position="945"/>
    </location>
</feature>
<gene>
    <name evidence="6" type="ORF">HYH03_013238</name>
</gene>
<organism evidence="6 7">
    <name type="scientific">Edaphochlamys debaryana</name>
    <dbReference type="NCBI Taxonomy" id="47281"/>
    <lineage>
        <taxon>Eukaryota</taxon>
        <taxon>Viridiplantae</taxon>
        <taxon>Chlorophyta</taxon>
        <taxon>core chlorophytes</taxon>
        <taxon>Chlorophyceae</taxon>
        <taxon>CS clade</taxon>
        <taxon>Chlamydomonadales</taxon>
        <taxon>Chlamydomonadales incertae sedis</taxon>
        <taxon>Edaphochlamys</taxon>
    </lineage>
</organism>
<evidence type="ECO:0000313" key="7">
    <source>
        <dbReference type="Proteomes" id="UP000612055"/>
    </source>
</evidence>
<feature type="chain" id="PRO_5032577606" description="Protein kinase domain-containing protein" evidence="4">
    <location>
        <begin position="25"/>
        <end position="1057"/>
    </location>
</feature>
<dbReference type="Pfam" id="PF00069">
    <property type="entry name" value="Pkinase"/>
    <property type="match status" value="1"/>
</dbReference>
<feature type="region of interest" description="Disordered" evidence="3">
    <location>
        <begin position="645"/>
        <end position="682"/>
    </location>
</feature>
<feature type="compositionally biased region" description="Polar residues" evidence="3">
    <location>
        <begin position="279"/>
        <end position="290"/>
    </location>
</feature>
<dbReference type="Gene3D" id="1.10.510.10">
    <property type="entry name" value="Transferase(Phosphotransferase) domain 1"/>
    <property type="match status" value="1"/>
</dbReference>
<keyword evidence="4" id="KW-0732">Signal</keyword>
<feature type="region of interest" description="Disordered" evidence="3">
    <location>
        <begin position="73"/>
        <end position="94"/>
    </location>
</feature>
<keyword evidence="2" id="KW-0067">ATP-binding</keyword>
<dbReference type="SMART" id="SM00220">
    <property type="entry name" value="S_TKc"/>
    <property type="match status" value="1"/>
</dbReference>
<feature type="signal peptide" evidence="4">
    <location>
        <begin position="1"/>
        <end position="24"/>
    </location>
</feature>
<feature type="region of interest" description="Disordered" evidence="3">
    <location>
        <begin position="922"/>
        <end position="952"/>
    </location>
</feature>
<dbReference type="GO" id="GO:0004672">
    <property type="term" value="F:protein kinase activity"/>
    <property type="evidence" value="ECO:0007669"/>
    <property type="project" value="InterPro"/>
</dbReference>
<dbReference type="PROSITE" id="PS50011">
    <property type="entry name" value="PROTEIN_KINASE_DOM"/>
    <property type="match status" value="1"/>
</dbReference>
<feature type="compositionally biased region" description="Gly residues" evidence="3">
    <location>
        <begin position="75"/>
        <end position="85"/>
    </location>
</feature>
<feature type="region of interest" description="Disordered" evidence="3">
    <location>
        <begin position="593"/>
        <end position="633"/>
    </location>
</feature>
<dbReference type="SUPFAM" id="SSF56112">
    <property type="entry name" value="Protein kinase-like (PK-like)"/>
    <property type="match status" value="1"/>
</dbReference>
<feature type="region of interest" description="Disordered" evidence="3">
    <location>
        <begin position="875"/>
        <end position="906"/>
    </location>
</feature>
<feature type="region of interest" description="Disordered" evidence="3">
    <location>
        <begin position="272"/>
        <end position="306"/>
    </location>
</feature>
<proteinExistence type="predicted"/>
<evidence type="ECO:0000256" key="1">
    <source>
        <dbReference type="ARBA" id="ARBA00022741"/>
    </source>
</evidence>
<feature type="compositionally biased region" description="Polar residues" evidence="3">
    <location>
        <begin position="875"/>
        <end position="887"/>
    </location>
</feature>
<evidence type="ECO:0000259" key="5">
    <source>
        <dbReference type="PROSITE" id="PS50011"/>
    </source>
</evidence>
<feature type="region of interest" description="Disordered" evidence="3">
    <location>
        <begin position="340"/>
        <end position="383"/>
    </location>
</feature>
<dbReference type="InterPro" id="IPR011009">
    <property type="entry name" value="Kinase-like_dom_sf"/>
</dbReference>
<feature type="region of interest" description="Disordered" evidence="3">
    <location>
        <begin position="549"/>
        <end position="577"/>
    </location>
</feature>
<feature type="compositionally biased region" description="Polar residues" evidence="3">
    <location>
        <begin position="609"/>
        <end position="626"/>
    </location>
</feature>
<feature type="region of interest" description="Disordered" evidence="3">
    <location>
        <begin position="700"/>
        <end position="730"/>
    </location>
</feature>
<keyword evidence="7" id="KW-1185">Reference proteome</keyword>
<dbReference type="AlphaFoldDB" id="A0A836BUQ3"/>
<evidence type="ECO:0000256" key="4">
    <source>
        <dbReference type="SAM" id="SignalP"/>
    </source>
</evidence>
<dbReference type="GO" id="GO:0005524">
    <property type="term" value="F:ATP binding"/>
    <property type="evidence" value="ECO:0007669"/>
    <property type="project" value="UniProtKB-KW"/>
</dbReference>
<evidence type="ECO:0000256" key="3">
    <source>
        <dbReference type="SAM" id="MobiDB-lite"/>
    </source>
</evidence>
<reference evidence="6" key="1">
    <citation type="journal article" date="2020" name="bioRxiv">
        <title>Comparative genomics of Chlamydomonas.</title>
        <authorList>
            <person name="Craig R.J."/>
            <person name="Hasan A.R."/>
            <person name="Ness R.W."/>
            <person name="Keightley P.D."/>
        </authorList>
    </citation>
    <scope>NUCLEOTIDE SEQUENCE</scope>
    <source>
        <strain evidence="6">CCAP 11/70</strain>
    </source>
</reference>
<dbReference type="InterPro" id="IPR000719">
    <property type="entry name" value="Prot_kinase_dom"/>
</dbReference>
<evidence type="ECO:0000256" key="2">
    <source>
        <dbReference type="ARBA" id="ARBA00022840"/>
    </source>
</evidence>
<dbReference type="EMBL" id="JAEHOE010000086">
    <property type="protein sequence ID" value="KAG2488248.1"/>
    <property type="molecule type" value="Genomic_DNA"/>
</dbReference>
<accession>A0A836BUQ3</accession>
<feature type="domain" description="Protein kinase" evidence="5">
    <location>
        <begin position="1"/>
        <end position="262"/>
    </location>
</feature>
<evidence type="ECO:0000313" key="6">
    <source>
        <dbReference type="EMBL" id="KAG2488248.1"/>
    </source>
</evidence>
<dbReference type="PANTHER" id="PTHR24055">
    <property type="entry name" value="MITOGEN-ACTIVATED PROTEIN KINASE"/>
    <property type="match status" value="1"/>
</dbReference>
<feature type="compositionally biased region" description="Gly residues" evidence="3">
    <location>
        <begin position="668"/>
        <end position="679"/>
    </location>
</feature>
<sequence>MARYPGRRLPPALLRAVAWQLLGALEHCHSHGVIHRDVKPSNVLIDTREGDGGEPTPVVKLCDFGLARWTPGRQPGAGGAAGGQRTGDTQGRPEPLSDYVVTRWYRAPELLVGSRQYGTPVDVWAAGCTLAELALGKPLFAGSSEADQMWLIVRRLGPMPYGLRLLNGSAAVDASRLRPTAGGSTPGPPGAQCAAASCGPDAVAAGLSSPIVARGGQCPIQALAGHLGPLVDPGLLQVIGRCLAMDPALRPTAAQLRSLPYFHGLRDPVACTPPAPRLPSQTPATGSTTAPEHARRGYAASPGSGLSPYTPCDPAVQIPLAPGGRLPTTAAPFARPLQAEPEPALEPHGGSPTQEAAHVRTAVDGRSAQATPSCVSAAGERTASDDAAQATARVAPASADAAILARASALFGPSMLAQIAAVIASSQDATSQDAVSSADAEPSDAVAGPPARALAGLSQHTIRQLQLHAAAQAGSRGRGGPSAAPLIVDVSHRSAMCAATRDHARTSATTDADCTAAYSEAGLLMSGRDSTITSRTAGFEGLLSMPSLPTSPAGLTHGGPAATSVRGLPPPLEPPPAPLPNARRKIFAPEAICGAQPRPSDGGWGPSASRASSRFAQPPSSTTRSSVGGGFKAGHPSLASLFARSSTPAVPTKPAAGSERPTAPEPGPGGRRSGGGTGGPAAWAAGLFRRFSLRTSRLLSDNGRDKFSPQPQPQPHTLNAGSDWGSATLPSSARSLHQRLTAAAAANAPANAAAARAALLPPAAEAPNPQSLSAAAPGGLAAAACQAAGPQSPAQDHACAYAPQWAPPGPGQAQGGGGTACHPFTIGAASEQLPREPMLSRGDEPLGRTFSEAPLPAPRLSMTSVRAALRPSMTGHVTTQPEATPQQAWPDGAAGGSHYSPAARAHATKPVSLASCVGSNHHQVVGSNRPAAAQPPRATAAGQPPEEAAGKQAWDLHAQASAAQGAANAASGLVKGSGSFAAVELPSLRTVPSEIFLAAPSPPSSGGRAEPAGRMLAASELLLSGATEENLEAAAAEPVTAAAKGLGRGRGTGIYAK</sequence>